<evidence type="ECO:0000313" key="8">
    <source>
        <dbReference type="EMBL" id="KAF9782137.1"/>
    </source>
</evidence>
<evidence type="ECO:0000259" key="7">
    <source>
        <dbReference type="Pfam" id="PF17177"/>
    </source>
</evidence>
<feature type="compositionally biased region" description="Polar residues" evidence="6">
    <location>
        <begin position="84"/>
        <end position="97"/>
    </location>
</feature>
<accession>A0A9P6H9R0</accession>
<keyword evidence="2" id="KW-0677">Repeat</keyword>
<dbReference type="InterPro" id="IPR033443">
    <property type="entry name" value="PROP1-like_PPR_dom"/>
</dbReference>
<comment type="similarity">
    <text evidence="1">Belongs to the CCM1 family.</text>
</comment>
<feature type="compositionally biased region" description="Pro residues" evidence="6">
    <location>
        <begin position="202"/>
        <end position="213"/>
    </location>
</feature>
<dbReference type="PANTHER" id="PTHR47447:SF17">
    <property type="entry name" value="OS12G0638900 PROTEIN"/>
    <property type="match status" value="1"/>
</dbReference>
<reference evidence="8" key="2">
    <citation type="submission" date="2020-11" db="EMBL/GenBank/DDBJ databases">
        <authorList>
            <consortium name="DOE Joint Genome Institute"/>
            <person name="Kuo A."/>
            <person name="Miyauchi S."/>
            <person name="Kiss E."/>
            <person name="Drula E."/>
            <person name="Kohler A."/>
            <person name="Sanchez-Garcia M."/>
            <person name="Andreopoulos B."/>
            <person name="Barry K.W."/>
            <person name="Bonito G."/>
            <person name="Buee M."/>
            <person name="Carver A."/>
            <person name="Chen C."/>
            <person name="Cichocki N."/>
            <person name="Clum A."/>
            <person name="Culley D."/>
            <person name="Crous P.W."/>
            <person name="Fauchery L."/>
            <person name="Girlanda M."/>
            <person name="Hayes R."/>
            <person name="Keri Z."/>
            <person name="Labutti K."/>
            <person name="Lipzen A."/>
            <person name="Lombard V."/>
            <person name="Magnuson J."/>
            <person name="Maillard F."/>
            <person name="Morin E."/>
            <person name="Murat C."/>
            <person name="Nolan M."/>
            <person name="Ohm R."/>
            <person name="Pangilinan J."/>
            <person name="Pereira M."/>
            <person name="Perotto S."/>
            <person name="Peter M."/>
            <person name="Riley R."/>
            <person name="Sitrit Y."/>
            <person name="Stielow B."/>
            <person name="Szollosi G."/>
            <person name="Zifcakova L."/>
            <person name="Stursova M."/>
            <person name="Spatafora J.W."/>
            <person name="Tedersoo L."/>
            <person name="Vaario L.-M."/>
            <person name="Yamada A."/>
            <person name="Yan M."/>
            <person name="Wang P."/>
            <person name="Xu J."/>
            <person name="Bruns T."/>
            <person name="Baldrian P."/>
            <person name="Vilgalys R."/>
            <person name="Henrissat B."/>
            <person name="Grigoriev I.V."/>
            <person name="Hibbett D."/>
            <person name="Nagy L.G."/>
            <person name="Martin F.M."/>
        </authorList>
    </citation>
    <scope>NUCLEOTIDE SEQUENCE</scope>
    <source>
        <strain evidence="8">UH-Tt-Lm1</strain>
    </source>
</reference>
<dbReference type="Gene3D" id="1.25.40.10">
    <property type="entry name" value="Tetratricopeptide repeat domain"/>
    <property type="match status" value="5"/>
</dbReference>
<name>A0A9P6H9R0_9AGAM</name>
<dbReference type="NCBIfam" id="TIGR00756">
    <property type="entry name" value="PPR"/>
    <property type="match status" value="2"/>
</dbReference>
<evidence type="ECO:0000256" key="2">
    <source>
        <dbReference type="ARBA" id="ARBA00022737"/>
    </source>
</evidence>
<evidence type="ECO:0000256" key="4">
    <source>
        <dbReference type="ARBA" id="ARBA00044511"/>
    </source>
</evidence>
<evidence type="ECO:0000256" key="3">
    <source>
        <dbReference type="ARBA" id="ARBA00044493"/>
    </source>
</evidence>
<sequence>MFPKVATQLIHHTTRAVAAVQGSGHAFRNVIQSSSSGTTTTVNWPGVGTSGSSWGNAGTGAGGAKYQSSSKFYHGYQGAGRSLTQASQASAVDSDPNQSDDAEDPFFRPVPSKSPSGPLTGVRRSRSHSLVLGSKGQVENTKTGDRPGVLEVVRIHARASHAFAPHNRAADETVANPTPLGSRPKLSRRASTSSVTSSPPLDDVPPSPQPVPFLNPSLPSIAPSTQDPAAQIRAKLAQLSSQKDSGTCTYLNQLLENGQIPQDTSMYEAAIQAVIDTHENRSDFSLLIKLFDEMSQRNLSPSAGVYRTLILAHLDRDFEVVTAIGLHEQNFAARQARNKLHHDQGVHMISKLKSERNLHNAIRVFQAANKAQIRISPDVYANLLRGCVRHSDAYAALRVFGHLEKEHGSCIPLVAYFDMMRLYSKTNDLAAAEETFAEFKKAVRLENVSYESIAAPGISSVSRVEPWNLMIDIYLRAGRQAEALTILETMLDSHDSSTPPPSLSTFHTLIAGFCAGNDIETALRWFRRFLQETTVAEDASAPLPAPPRPDAKLWNIIVGALAQRNMIDEINTLYSEWLSTKARDSIAVAGDAHKLVTWANVAHLEAIQQAQNMASSELQKKVDHVVDKIVGNPRDWILTMDRTASDTMHKIVKLYARDGRFDEGIKFLQTYVLAHQEVVGTPQAGDELSSVQSGLLSALRHRVWDLTEWLLRRQVPPPFAVAKVFATITNGLDMALSFEAAETYISTYEASRKSGQINTLTLSDAETLIAAGVRVVYTNNGPVDGQPESHPLVRFETLLADIAGCLQDLSTLSPTAIDGVVRGLRTWYPVESLHAVLEKLGEPWSALWNQPTVQEQISLTFPTHASEPANSAPVKEISRPSTPSSGTAVVKYRTSFPLSQKIDEHLIHFKTASPNKAYDKFLVGYSDGFYPTAATFGRLINALGRAREIEKVNFVYEAAQHAISIANTTPGEHPNGPWYQVENHMIIALAHAGDVEGAHNHRLKILERSCTPSADAYGALISCVKDTTDDSANAYSLYRESQIRGVVPNVYLYNTMISKLAKARKADVAMELFSKMKENGFWPSSVSYGAVIGACSRVGDIESAEALFEEMSSQPNFKPRVPPFNTMMQLYTYTRRNREKVLHYYDSMVAAGVRPTAHTYKACPALLHATQNANLPLQLLMDAYGTIEPVDITAMEKTFATLCADPSVRVLGTHWGSLINTYGCIQKDLDHAVEVFESIESHPSTLKGVPMPDAVSYEALINVFVTLRRTDLIPVYMDRFRSSGVHMTAYISNLLIKGYAIAGELEKARYVFASLADPPTGVAAPNNHAPHELDAAAVVQPNAPVYREPSTWEAMVRAELGNGNREEAVALLEKMQARQFPAAVYSRISGIMLDGSVSPWPAPTPFASEQQ</sequence>
<evidence type="ECO:0000313" key="9">
    <source>
        <dbReference type="Proteomes" id="UP000736335"/>
    </source>
</evidence>
<evidence type="ECO:0000256" key="6">
    <source>
        <dbReference type="SAM" id="MobiDB-lite"/>
    </source>
</evidence>
<dbReference type="PANTHER" id="PTHR47447">
    <property type="entry name" value="OS03G0856100 PROTEIN"/>
    <property type="match status" value="1"/>
</dbReference>
<feature type="repeat" description="PPR" evidence="5">
    <location>
        <begin position="1084"/>
        <end position="1114"/>
    </location>
</feature>
<comment type="function">
    <text evidence="3">Regulates mitochondrial small subunit maturation by controlling 15S rRNA 5'-end processing. Localizes to the 5' precursor of the 15S rRNA in a position that is subsequently occupied by mS47 in the mature yeast mtSSU. Uses structure and sequence-specific RNA recognition, binding to a single-stranded region of the precursor and specifically recognizing bases -6 to -1. The exchange of Ccm1 for mS47 is coupled to the irreversible removal of precursor rRNA that is accompanied by conformational changes of the mitoribosomal proteins uS5m and mS26. These conformational changes signal completion of 5'-end rRNA processing through protection of the mature 5'-end of the 15S rRNA and stabilization of mS47. The removal of the 5' precursor together with the dissociation of Ccm1 may be catalyzed by the 5'-3' exoribonuclease Pet127. Involved in the specific removal of group I introns in mitochondrial encoded transcripts.</text>
</comment>
<organism evidence="8 9">
    <name type="scientific">Thelephora terrestris</name>
    <dbReference type="NCBI Taxonomy" id="56493"/>
    <lineage>
        <taxon>Eukaryota</taxon>
        <taxon>Fungi</taxon>
        <taxon>Dikarya</taxon>
        <taxon>Basidiomycota</taxon>
        <taxon>Agaricomycotina</taxon>
        <taxon>Agaricomycetes</taxon>
        <taxon>Thelephorales</taxon>
        <taxon>Thelephoraceae</taxon>
        <taxon>Thelephora</taxon>
    </lineage>
</organism>
<protein>
    <recommendedName>
        <fullName evidence="7">PROP1-like PPR domain-containing protein</fullName>
    </recommendedName>
</protein>
<dbReference type="Pfam" id="PF17177">
    <property type="entry name" value="PPR_long"/>
    <property type="match status" value="1"/>
</dbReference>
<dbReference type="EMBL" id="WIUZ02000012">
    <property type="protein sequence ID" value="KAF9782137.1"/>
    <property type="molecule type" value="Genomic_DNA"/>
</dbReference>
<dbReference type="InterPro" id="IPR011990">
    <property type="entry name" value="TPR-like_helical_dom_sf"/>
</dbReference>
<dbReference type="PROSITE" id="PS51375">
    <property type="entry name" value="PPR"/>
    <property type="match status" value="2"/>
</dbReference>
<evidence type="ECO:0000256" key="1">
    <source>
        <dbReference type="ARBA" id="ARBA00006192"/>
    </source>
</evidence>
<comment type="subunit">
    <text evidence="4">Binds to mitochondrial small subunit 15S rRNA.</text>
</comment>
<proteinExistence type="inferred from homology"/>
<feature type="domain" description="PROP1-like PPR" evidence="7">
    <location>
        <begin position="1010"/>
        <end position="1162"/>
    </location>
</feature>
<feature type="region of interest" description="Disordered" evidence="6">
    <location>
        <begin position="84"/>
        <end position="147"/>
    </location>
</feature>
<feature type="compositionally biased region" description="Low complexity" evidence="6">
    <location>
        <begin position="191"/>
        <end position="201"/>
    </location>
</feature>
<keyword evidence="9" id="KW-1185">Reference proteome</keyword>
<gene>
    <name evidence="8" type="ORF">BJ322DRAFT_1111026</name>
</gene>
<feature type="repeat" description="PPR" evidence="5">
    <location>
        <begin position="1049"/>
        <end position="1083"/>
    </location>
</feature>
<reference evidence="8" key="1">
    <citation type="journal article" date="2020" name="Nat. Commun.">
        <title>Large-scale genome sequencing of mycorrhizal fungi provides insights into the early evolution of symbiotic traits.</title>
        <authorList>
            <person name="Miyauchi S."/>
            <person name="Kiss E."/>
            <person name="Kuo A."/>
            <person name="Drula E."/>
            <person name="Kohler A."/>
            <person name="Sanchez-Garcia M."/>
            <person name="Morin E."/>
            <person name="Andreopoulos B."/>
            <person name="Barry K.W."/>
            <person name="Bonito G."/>
            <person name="Buee M."/>
            <person name="Carver A."/>
            <person name="Chen C."/>
            <person name="Cichocki N."/>
            <person name="Clum A."/>
            <person name="Culley D."/>
            <person name="Crous P.W."/>
            <person name="Fauchery L."/>
            <person name="Girlanda M."/>
            <person name="Hayes R.D."/>
            <person name="Keri Z."/>
            <person name="LaButti K."/>
            <person name="Lipzen A."/>
            <person name="Lombard V."/>
            <person name="Magnuson J."/>
            <person name="Maillard F."/>
            <person name="Murat C."/>
            <person name="Nolan M."/>
            <person name="Ohm R.A."/>
            <person name="Pangilinan J."/>
            <person name="Pereira M.F."/>
            <person name="Perotto S."/>
            <person name="Peter M."/>
            <person name="Pfister S."/>
            <person name="Riley R."/>
            <person name="Sitrit Y."/>
            <person name="Stielow J.B."/>
            <person name="Szollosi G."/>
            <person name="Zifcakova L."/>
            <person name="Stursova M."/>
            <person name="Spatafora J.W."/>
            <person name="Tedersoo L."/>
            <person name="Vaario L.M."/>
            <person name="Yamada A."/>
            <person name="Yan M."/>
            <person name="Wang P."/>
            <person name="Xu J."/>
            <person name="Bruns T."/>
            <person name="Baldrian P."/>
            <person name="Vilgalys R."/>
            <person name="Dunand C."/>
            <person name="Henrissat B."/>
            <person name="Grigoriev I.V."/>
            <person name="Hibbett D."/>
            <person name="Nagy L.G."/>
            <person name="Martin F.M."/>
        </authorList>
    </citation>
    <scope>NUCLEOTIDE SEQUENCE</scope>
    <source>
        <strain evidence="8">UH-Tt-Lm1</strain>
    </source>
</reference>
<comment type="caution">
    <text evidence="8">The sequence shown here is derived from an EMBL/GenBank/DDBJ whole genome shotgun (WGS) entry which is preliminary data.</text>
</comment>
<dbReference type="OrthoDB" id="411857at2759"/>
<dbReference type="InterPro" id="IPR002885">
    <property type="entry name" value="PPR_rpt"/>
</dbReference>
<evidence type="ECO:0000256" key="5">
    <source>
        <dbReference type="PROSITE-ProRule" id="PRU00708"/>
    </source>
</evidence>
<feature type="region of interest" description="Disordered" evidence="6">
    <location>
        <begin position="864"/>
        <end position="887"/>
    </location>
</feature>
<dbReference type="Pfam" id="PF01535">
    <property type="entry name" value="PPR"/>
    <property type="match status" value="4"/>
</dbReference>
<dbReference type="Proteomes" id="UP000736335">
    <property type="component" value="Unassembled WGS sequence"/>
</dbReference>
<feature type="region of interest" description="Disordered" evidence="6">
    <location>
        <begin position="163"/>
        <end position="227"/>
    </location>
</feature>